<evidence type="ECO:0000313" key="1">
    <source>
        <dbReference type="EMBL" id="PHT89922.1"/>
    </source>
</evidence>
<evidence type="ECO:0000313" key="2">
    <source>
        <dbReference type="Proteomes" id="UP000222542"/>
    </source>
</evidence>
<name>A0A2G3A6R2_CAPAN</name>
<dbReference type="Gramene" id="PHT89922">
    <property type="protein sequence ID" value="PHT89922"/>
    <property type="gene ID" value="T459_05035"/>
</dbReference>
<dbReference type="AlphaFoldDB" id="A0A2G3A6R2"/>
<protein>
    <submittedName>
        <fullName evidence="1">Uncharacterized protein</fullName>
    </submittedName>
</protein>
<organism evidence="1 2">
    <name type="scientific">Capsicum annuum</name>
    <name type="common">Capsicum pepper</name>
    <dbReference type="NCBI Taxonomy" id="4072"/>
    <lineage>
        <taxon>Eukaryota</taxon>
        <taxon>Viridiplantae</taxon>
        <taxon>Streptophyta</taxon>
        <taxon>Embryophyta</taxon>
        <taxon>Tracheophyta</taxon>
        <taxon>Spermatophyta</taxon>
        <taxon>Magnoliopsida</taxon>
        <taxon>eudicotyledons</taxon>
        <taxon>Gunneridae</taxon>
        <taxon>Pentapetalae</taxon>
        <taxon>asterids</taxon>
        <taxon>lamiids</taxon>
        <taxon>Solanales</taxon>
        <taxon>Solanaceae</taxon>
        <taxon>Solanoideae</taxon>
        <taxon>Capsiceae</taxon>
        <taxon>Capsicum</taxon>
    </lineage>
</organism>
<reference evidence="1 2" key="2">
    <citation type="journal article" date="2017" name="Genome Biol.">
        <title>New reference genome sequences of hot pepper reveal the massive evolution of plant disease-resistance genes by retroduplication.</title>
        <authorList>
            <person name="Kim S."/>
            <person name="Park J."/>
            <person name="Yeom S.I."/>
            <person name="Kim Y.M."/>
            <person name="Seo E."/>
            <person name="Kim K.T."/>
            <person name="Kim M.S."/>
            <person name="Lee J.M."/>
            <person name="Cheong K."/>
            <person name="Shin H.S."/>
            <person name="Kim S.B."/>
            <person name="Han K."/>
            <person name="Lee J."/>
            <person name="Park M."/>
            <person name="Lee H.A."/>
            <person name="Lee H.Y."/>
            <person name="Lee Y."/>
            <person name="Oh S."/>
            <person name="Lee J.H."/>
            <person name="Choi E."/>
            <person name="Choi E."/>
            <person name="Lee S.E."/>
            <person name="Jeon J."/>
            <person name="Kim H."/>
            <person name="Choi G."/>
            <person name="Song H."/>
            <person name="Lee J."/>
            <person name="Lee S.C."/>
            <person name="Kwon J.K."/>
            <person name="Lee H.Y."/>
            <person name="Koo N."/>
            <person name="Hong Y."/>
            <person name="Kim R.W."/>
            <person name="Kang W.H."/>
            <person name="Huh J.H."/>
            <person name="Kang B.C."/>
            <person name="Yang T.J."/>
            <person name="Lee Y.H."/>
            <person name="Bennetzen J.L."/>
            <person name="Choi D."/>
        </authorList>
    </citation>
    <scope>NUCLEOTIDE SEQUENCE [LARGE SCALE GENOMIC DNA]</scope>
    <source>
        <strain evidence="2">cv. CM334</strain>
    </source>
</reference>
<gene>
    <name evidence="1" type="ORF">T459_05035</name>
</gene>
<reference evidence="1 2" key="1">
    <citation type="journal article" date="2014" name="Nat. Genet.">
        <title>Genome sequence of the hot pepper provides insights into the evolution of pungency in Capsicum species.</title>
        <authorList>
            <person name="Kim S."/>
            <person name="Park M."/>
            <person name="Yeom S.I."/>
            <person name="Kim Y.M."/>
            <person name="Lee J.M."/>
            <person name="Lee H.A."/>
            <person name="Seo E."/>
            <person name="Choi J."/>
            <person name="Cheong K."/>
            <person name="Kim K.T."/>
            <person name="Jung K."/>
            <person name="Lee G.W."/>
            <person name="Oh S.K."/>
            <person name="Bae C."/>
            <person name="Kim S.B."/>
            <person name="Lee H.Y."/>
            <person name="Kim S.Y."/>
            <person name="Kim M.S."/>
            <person name="Kang B.C."/>
            <person name="Jo Y.D."/>
            <person name="Yang H.B."/>
            <person name="Jeong H.J."/>
            <person name="Kang W.H."/>
            <person name="Kwon J.K."/>
            <person name="Shin C."/>
            <person name="Lim J.Y."/>
            <person name="Park J.H."/>
            <person name="Huh J.H."/>
            <person name="Kim J.S."/>
            <person name="Kim B.D."/>
            <person name="Cohen O."/>
            <person name="Paran I."/>
            <person name="Suh M.C."/>
            <person name="Lee S.B."/>
            <person name="Kim Y.K."/>
            <person name="Shin Y."/>
            <person name="Noh S.J."/>
            <person name="Park J."/>
            <person name="Seo Y.S."/>
            <person name="Kwon S.Y."/>
            <person name="Kim H.A."/>
            <person name="Park J.M."/>
            <person name="Kim H.J."/>
            <person name="Choi S.B."/>
            <person name="Bosland P.W."/>
            <person name="Reeves G."/>
            <person name="Jo S.H."/>
            <person name="Lee B.W."/>
            <person name="Cho H.T."/>
            <person name="Choi H.S."/>
            <person name="Lee M.S."/>
            <person name="Yu Y."/>
            <person name="Do Choi Y."/>
            <person name="Park B.S."/>
            <person name="van Deynze A."/>
            <person name="Ashrafi H."/>
            <person name="Hill T."/>
            <person name="Kim W.T."/>
            <person name="Pai H.S."/>
            <person name="Ahn H.K."/>
            <person name="Yeam I."/>
            <person name="Giovannoni J.J."/>
            <person name="Rose J.K."/>
            <person name="Sorensen I."/>
            <person name="Lee S.J."/>
            <person name="Kim R.W."/>
            <person name="Choi I.Y."/>
            <person name="Choi B.S."/>
            <person name="Lim J.S."/>
            <person name="Lee Y.H."/>
            <person name="Choi D."/>
        </authorList>
    </citation>
    <scope>NUCLEOTIDE SEQUENCE [LARGE SCALE GENOMIC DNA]</scope>
    <source>
        <strain evidence="2">cv. CM334</strain>
    </source>
</reference>
<accession>A0A2G3A6R2</accession>
<proteinExistence type="predicted"/>
<dbReference type="InterPro" id="IPR055296">
    <property type="entry name" value="SRL2-like"/>
</dbReference>
<dbReference type="STRING" id="4072.A0A2G3A6R2"/>
<dbReference type="EMBL" id="AYRZ02000002">
    <property type="protein sequence ID" value="PHT89922.1"/>
    <property type="molecule type" value="Genomic_DNA"/>
</dbReference>
<comment type="caution">
    <text evidence="1">The sequence shown here is derived from an EMBL/GenBank/DDBJ whole genome shotgun (WGS) entry which is preliminary data.</text>
</comment>
<dbReference type="PANTHER" id="PTHR46087:SF11">
    <property type="entry name" value="PROTEIN SEMI-ROLLED LEAF 2"/>
    <property type="match status" value="1"/>
</dbReference>
<dbReference type="Proteomes" id="UP000222542">
    <property type="component" value="Unassembled WGS sequence"/>
</dbReference>
<keyword evidence="2" id="KW-1185">Reference proteome</keyword>
<sequence>MVVELLDDSKTDAIRITGCQMLTKFIYSQVDGTHSYNVETLVPKVCSLARETGEEREKRSLRASSLQCLSAMASICRRRDHICWPMVEIAMDEDMIKGQKTLVVLLTYQ</sequence>
<dbReference type="PANTHER" id="PTHR46087">
    <property type="entry name" value="PUTATIVE, EXPRESSED-RELATED"/>
    <property type="match status" value="1"/>
</dbReference>